<organism evidence="2">
    <name type="scientific">marine metagenome</name>
    <dbReference type="NCBI Taxonomy" id="408172"/>
    <lineage>
        <taxon>unclassified sequences</taxon>
        <taxon>metagenomes</taxon>
        <taxon>ecological metagenomes</taxon>
    </lineage>
</organism>
<dbReference type="PANTHER" id="PTHR37292">
    <property type="entry name" value="VNG6097C"/>
    <property type="match status" value="1"/>
</dbReference>
<dbReference type="InterPro" id="IPR004919">
    <property type="entry name" value="GmrSD_N"/>
</dbReference>
<dbReference type="EMBL" id="UINC01138340">
    <property type="protein sequence ID" value="SVD24221.1"/>
    <property type="molecule type" value="Genomic_DNA"/>
</dbReference>
<feature type="non-terminal residue" evidence="2">
    <location>
        <position position="299"/>
    </location>
</feature>
<name>A0A382TRT1_9ZZZZ</name>
<proteinExistence type="predicted"/>
<evidence type="ECO:0000313" key="2">
    <source>
        <dbReference type="EMBL" id="SVD24221.1"/>
    </source>
</evidence>
<dbReference type="AlphaFoldDB" id="A0A382TRT1"/>
<protein>
    <recommendedName>
        <fullName evidence="1">GmrSD restriction endonucleases N-terminal domain-containing protein</fullName>
    </recommendedName>
</protein>
<gene>
    <name evidence="2" type="ORF">METZ01_LOCUS377075</name>
</gene>
<dbReference type="Pfam" id="PF03235">
    <property type="entry name" value="GmrSD_N"/>
    <property type="match status" value="1"/>
</dbReference>
<dbReference type="PANTHER" id="PTHR37292:SF2">
    <property type="entry name" value="DUF262 DOMAIN-CONTAINING PROTEIN"/>
    <property type="match status" value="1"/>
</dbReference>
<accession>A0A382TRT1</accession>
<feature type="domain" description="GmrSD restriction endonucleases N-terminal" evidence="1">
    <location>
        <begin position="13"/>
        <end position="90"/>
    </location>
</feature>
<sequence length="299" mass="34987">NSVLSWKDSKSLYEEYNRLKEKAVNKKLITTNREAIRKTLRTLYRRIRIDNSIIYFNLKDMDIDDILDIFIRVNSGGTQLSKTDLLMSTITASWENARDRVEDLLDYINGKGRRFNFDIDFIMRTCLVLLDGNILFRVRSFGPEKIDEIKRNWRNIYLAIDKTVSILVDLGYDGMTLTSRNSVIPLVYYIYKGGEDKSKERNNFKKYLQHALLTGFFGIHGDQALVNLRNYLRKENREGGFNLKSRTFSFDHLKMNLKSSGKTIEITEDDLDDLLDKNKGREAFVVLSILYPQFEDNLK</sequence>
<reference evidence="2" key="1">
    <citation type="submission" date="2018-05" db="EMBL/GenBank/DDBJ databases">
        <authorList>
            <person name="Lanie J.A."/>
            <person name="Ng W.-L."/>
            <person name="Kazmierczak K.M."/>
            <person name="Andrzejewski T.M."/>
            <person name="Davidsen T.M."/>
            <person name="Wayne K.J."/>
            <person name="Tettelin H."/>
            <person name="Glass J.I."/>
            <person name="Rusch D."/>
            <person name="Podicherti R."/>
            <person name="Tsui H.-C.T."/>
            <person name="Winkler M.E."/>
        </authorList>
    </citation>
    <scope>NUCLEOTIDE SEQUENCE</scope>
</reference>
<evidence type="ECO:0000259" key="1">
    <source>
        <dbReference type="Pfam" id="PF03235"/>
    </source>
</evidence>
<feature type="non-terminal residue" evidence="2">
    <location>
        <position position="1"/>
    </location>
</feature>